<evidence type="ECO:0000313" key="2">
    <source>
        <dbReference type="Proteomes" id="UP000051586"/>
    </source>
</evidence>
<organism evidence="1 2">
    <name type="scientific">Fructilactobacillus florum DSM 22689 = JCM 16035</name>
    <dbReference type="NCBI Taxonomy" id="1423745"/>
    <lineage>
        <taxon>Bacteria</taxon>
        <taxon>Bacillati</taxon>
        <taxon>Bacillota</taxon>
        <taxon>Bacilli</taxon>
        <taxon>Lactobacillales</taxon>
        <taxon>Lactobacillaceae</taxon>
        <taxon>Fructilactobacillus</taxon>
    </lineage>
</organism>
<dbReference type="PATRIC" id="fig|1423745.4.peg.558"/>
<evidence type="ECO:0000313" key="1">
    <source>
        <dbReference type="EMBL" id="KRM89303.1"/>
    </source>
</evidence>
<dbReference type="AlphaFoldDB" id="A0A0R2CCK6"/>
<reference evidence="1 2" key="1">
    <citation type="journal article" date="2015" name="Genome Announc.">
        <title>Expanding the biotechnology potential of lactobacilli through comparative genomics of 213 strains and associated genera.</title>
        <authorList>
            <person name="Sun Z."/>
            <person name="Harris H.M."/>
            <person name="McCann A."/>
            <person name="Guo C."/>
            <person name="Argimon S."/>
            <person name="Zhang W."/>
            <person name="Yang X."/>
            <person name="Jeffery I.B."/>
            <person name="Cooney J.C."/>
            <person name="Kagawa T.F."/>
            <person name="Liu W."/>
            <person name="Song Y."/>
            <person name="Salvetti E."/>
            <person name="Wrobel A."/>
            <person name="Rasinkangas P."/>
            <person name="Parkhill J."/>
            <person name="Rea M.C."/>
            <person name="O'Sullivan O."/>
            <person name="Ritari J."/>
            <person name="Douillard F.P."/>
            <person name="Paul Ross R."/>
            <person name="Yang R."/>
            <person name="Briner A.E."/>
            <person name="Felis G.E."/>
            <person name="de Vos W.M."/>
            <person name="Barrangou R."/>
            <person name="Klaenhammer T.R."/>
            <person name="Caufield P.W."/>
            <person name="Cui Y."/>
            <person name="Zhang H."/>
            <person name="O'Toole P.W."/>
        </authorList>
    </citation>
    <scope>NUCLEOTIDE SEQUENCE [LARGE SCALE GENOMIC DNA]</scope>
    <source>
        <strain evidence="1 2">DSM 22689</strain>
    </source>
</reference>
<gene>
    <name evidence="1" type="ORF">FC87_GL000530</name>
</gene>
<sequence length="59" mass="6998">MIHHREFHDIGAITFFRKYQVKPIKVDKELAVKLRLESQERVNNTNGDFRETPKTSTNL</sequence>
<accession>A0A0R2CCK6</accession>
<name>A0A0R2CCK6_9LACO</name>
<proteinExistence type="predicted"/>
<protein>
    <submittedName>
        <fullName evidence="1">Uncharacterized protein</fullName>
    </submittedName>
</protein>
<comment type="caution">
    <text evidence="1">The sequence shown here is derived from an EMBL/GenBank/DDBJ whole genome shotgun (WGS) entry which is preliminary data.</text>
</comment>
<dbReference type="STRING" id="1423745.GCA_001311215_01695"/>
<dbReference type="EMBL" id="AYZI01000023">
    <property type="protein sequence ID" value="KRM89303.1"/>
    <property type="molecule type" value="Genomic_DNA"/>
</dbReference>
<dbReference type="Proteomes" id="UP000051586">
    <property type="component" value="Unassembled WGS sequence"/>
</dbReference>